<keyword evidence="10" id="KW-0472">Membrane</keyword>
<dbReference type="Proteomes" id="UP001498476">
    <property type="component" value="Unassembled WGS sequence"/>
</dbReference>
<comment type="similarity">
    <text evidence="2 8">Belongs to the glycosyl hydrolase 76 family.</text>
</comment>
<keyword evidence="7 8" id="KW-0326">Glycosidase</keyword>
<accession>A0ABR1H3T4</accession>
<evidence type="ECO:0000256" key="7">
    <source>
        <dbReference type="ARBA" id="ARBA00023295"/>
    </source>
</evidence>
<evidence type="ECO:0000256" key="5">
    <source>
        <dbReference type="ARBA" id="ARBA00022801"/>
    </source>
</evidence>
<name>A0ABR1H3T4_9HYPO</name>
<dbReference type="SUPFAM" id="SSF48208">
    <property type="entry name" value="Six-hairpin glycosidases"/>
    <property type="match status" value="1"/>
</dbReference>
<keyword evidence="13" id="KW-1185">Reference proteome</keyword>
<feature type="transmembrane region" description="Helical" evidence="10">
    <location>
        <begin position="439"/>
        <end position="460"/>
    </location>
</feature>
<evidence type="ECO:0000256" key="11">
    <source>
        <dbReference type="SAM" id="SignalP"/>
    </source>
</evidence>
<comment type="caution">
    <text evidence="12">The sequence shown here is derived from an EMBL/GenBank/DDBJ whole genome shotgun (WGS) entry which is preliminary data.</text>
</comment>
<evidence type="ECO:0000256" key="4">
    <source>
        <dbReference type="ARBA" id="ARBA00022729"/>
    </source>
</evidence>
<feature type="signal peptide" evidence="11">
    <location>
        <begin position="1"/>
        <end position="22"/>
    </location>
</feature>
<evidence type="ECO:0000256" key="3">
    <source>
        <dbReference type="ARBA" id="ARBA00012350"/>
    </source>
</evidence>
<dbReference type="PIRSF" id="PIRSF016302">
    <property type="entry name" value="Man_a_manosd"/>
    <property type="match status" value="1"/>
</dbReference>
<dbReference type="InterPro" id="IPR005198">
    <property type="entry name" value="Glyco_hydro_76"/>
</dbReference>
<evidence type="ECO:0000256" key="8">
    <source>
        <dbReference type="PIRNR" id="PIRNR016302"/>
    </source>
</evidence>
<evidence type="ECO:0000313" key="12">
    <source>
        <dbReference type="EMBL" id="KAK7415700.1"/>
    </source>
</evidence>
<keyword evidence="10" id="KW-0812">Transmembrane</keyword>
<dbReference type="PANTHER" id="PTHR12145">
    <property type="entry name" value="MANNAN ENDO-1,6-ALPHA-MANNOSIDASE DCW1"/>
    <property type="match status" value="1"/>
</dbReference>
<protein>
    <recommendedName>
        <fullName evidence="3 8">Mannan endo-1,6-alpha-mannosidase</fullName>
        <ecNumber evidence="3 8">3.2.1.101</ecNumber>
    </recommendedName>
</protein>
<gene>
    <name evidence="12" type="primary">DFG5_1</name>
    <name evidence="12" type="ORF">QQX98_005735</name>
</gene>
<dbReference type="EC" id="3.2.1.101" evidence="3 8"/>
<keyword evidence="5 8" id="KW-0378">Hydrolase</keyword>
<keyword evidence="4 11" id="KW-0732">Signal</keyword>
<evidence type="ECO:0000256" key="6">
    <source>
        <dbReference type="ARBA" id="ARBA00023180"/>
    </source>
</evidence>
<keyword evidence="10" id="KW-1133">Transmembrane helix</keyword>
<dbReference type="PANTHER" id="PTHR12145:SF41">
    <property type="entry name" value="MANNAN ENDO-1,6-ALPHA-MANNOSIDASE"/>
    <property type="match status" value="1"/>
</dbReference>
<keyword evidence="6" id="KW-0325">Glycoprotein</keyword>
<feature type="compositionally biased region" description="Gly residues" evidence="9">
    <location>
        <begin position="409"/>
        <end position="419"/>
    </location>
</feature>
<dbReference type="GO" id="GO:0008496">
    <property type="term" value="F:mannan endo-1,6-alpha-mannosidase activity"/>
    <property type="evidence" value="ECO:0007669"/>
    <property type="project" value="UniProtKB-EC"/>
</dbReference>
<proteinExistence type="inferred from homology"/>
<evidence type="ECO:0000256" key="10">
    <source>
        <dbReference type="SAM" id="Phobius"/>
    </source>
</evidence>
<reference evidence="12 13" key="1">
    <citation type="journal article" date="2025" name="Microbiol. Resour. Announc.">
        <title>Draft genome sequences for Neonectria magnoliae and Neonectria punicea, canker pathogens of Liriodendron tulipifera and Acer saccharum in West Virginia.</title>
        <authorList>
            <person name="Petronek H.M."/>
            <person name="Kasson M.T."/>
            <person name="Metheny A.M."/>
            <person name="Stauder C.M."/>
            <person name="Lovett B."/>
            <person name="Lynch S.C."/>
            <person name="Garnas J.R."/>
            <person name="Kasson L.R."/>
            <person name="Stajich J.E."/>
        </authorList>
    </citation>
    <scope>NUCLEOTIDE SEQUENCE [LARGE SCALE GENOMIC DNA]</scope>
    <source>
        <strain evidence="12 13">NRRL 64653</strain>
    </source>
</reference>
<evidence type="ECO:0000256" key="1">
    <source>
        <dbReference type="ARBA" id="ARBA00001452"/>
    </source>
</evidence>
<evidence type="ECO:0000313" key="13">
    <source>
        <dbReference type="Proteomes" id="UP001498476"/>
    </source>
</evidence>
<dbReference type="EMBL" id="JAZAVJ010000079">
    <property type="protein sequence ID" value="KAK7415700.1"/>
    <property type="molecule type" value="Genomic_DNA"/>
</dbReference>
<sequence>MKSQLRRITVGLTLGLATAANAIDISWDDDKSVKSAASTIAYGLVKYYTGNNTGDTPGNLPDPYYWWEAGGMFGTLIDYWWLTGDESYNEITSQAMLHQVGEDIDYVPRNQSLTEGNDDQGFWAMAAMSAAEHKYPDPPKDQPQWLALVQAVFNEYASRWDSKHCNGGLRWQIFTWNSGYDYKNSISNGCFFNIAARLARYTGNQTYADWAEKIWDWETEIGLISDKHEVFDGLHFTAGKCPTTNDSTQWSYNTGIFLYGAAAMYNLTESKSWKTRVDGMMDDIKNKFIKNDVIFEQFCEPTKQCDQDQQSFKGYLARWIAATTLVAPYTYETLSEILLSSAKKAATACSGSPASGFAGMTGTACGFSWLGGSFDGLVGVGPQMSALQVVMYTLVKQASAPVTNSTGGTSEGNPGGGKINDGSDDKKFAFADPTMADKAGAGILTCIILGSYVGGIIFMLN</sequence>
<dbReference type="InterPro" id="IPR008928">
    <property type="entry name" value="6-hairpin_glycosidase_sf"/>
</dbReference>
<feature type="region of interest" description="Disordered" evidence="9">
    <location>
        <begin position="401"/>
        <end position="420"/>
    </location>
</feature>
<organism evidence="12 13">
    <name type="scientific">Neonectria punicea</name>
    <dbReference type="NCBI Taxonomy" id="979145"/>
    <lineage>
        <taxon>Eukaryota</taxon>
        <taxon>Fungi</taxon>
        <taxon>Dikarya</taxon>
        <taxon>Ascomycota</taxon>
        <taxon>Pezizomycotina</taxon>
        <taxon>Sordariomycetes</taxon>
        <taxon>Hypocreomycetidae</taxon>
        <taxon>Hypocreales</taxon>
        <taxon>Nectriaceae</taxon>
        <taxon>Neonectria</taxon>
    </lineage>
</organism>
<comment type="catalytic activity">
    <reaction evidence="1 8">
        <text>Random hydrolysis of (1-&gt;6)-alpha-D-mannosidic linkages in unbranched (1-&gt;6)-mannans.</text>
        <dbReference type="EC" id="3.2.1.101"/>
    </reaction>
</comment>
<feature type="chain" id="PRO_5046576301" description="Mannan endo-1,6-alpha-mannosidase" evidence="11">
    <location>
        <begin position="23"/>
        <end position="461"/>
    </location>
</feature>
<dbReference type="InterPro" id="IPR014480">
    <property type="entry name" value="Mannan-1_6-alpha_mannosidase"/>
</dbReference>
<evidence type="ECO:0000256" key="2">
    <source>
        <dbReference type="ARBA" id="ARBA00009699"/>
    </source>
</evidence>
<dbReference type="Pfam" id="PF03663">
    <property type="entry name" value="Glyco_hydro_76"/>
    <property type="match status" value="1"/>
</dbReference>
<evidence type="ECO:0000256" key="9">
    <source>
        <dbReference type="SAM" id="MobiDB-lite"/>
    </source>
</evidence>
<dbReference type="Gene3D" id="1.50.10.20">
    <property type="match status" value="1"/>
</dbReference>